<comment type="caution">
    <text evidence="2">The sequence shown here is derived from an EMBL/GenBank/DDBJ whole genome shotgun (WGS) entry which is preliminary data.</text>
</comment>
<sequence>MRFIIYSCCLIAFAVVFFKPSSGVNSTGSKDSSAQINKTDASSGYGFDALKNDWPALNNDNALVSDNWLATNYLLIFDGSGSMDNTNCGNGQKKIVAAKQAIQTFINDIPNSANVGLYVFDNKDASLRVPLGNNNRATLKQAIYDVTAGGATPLKSSLDSSYAALERQASKQLGYGEYNVVIVTDGDASQGENPQPAINRIYRDSPVTIHTIGFCIGEQHALNAKGITYYQSANNPEKLLAGLKNVLAESAEFDVASFN</sequence>
<dbReference type="SMART" id="SM00327">
    <property type="entry name" value="VWA"/>
    <property type="match status" value="1"/>
</dbReference>
<evidence type="ECO:0000313" key="2">
    <source>
        <dbReference type="EMBL" id="PQJ61666.1"/>
    </source>
</evidence>
<dbReference type="OrthoDB" id="6197364at2"/>
<feature type="domain" description="VWFA" evidence="1">
    <location>
        <begin position="72"/>
        <end position="214"/>
    </location>
</feature>
<dbReference type="SUPFAM" id="SSF53300">
    <property type="entry name" value="vWA-like"/>
    <property type="match status" value="1"/>
</dbReference>
<gene>
    <name evidence="2" type="ORF">BTO08_15330</name>
</gene>
<dbReference type="InterPro" id="IPR002035">
    <property type="entry name" value="VWF_A"/>
</dbReference>
<dbReference type="PROSITE" id="PS50234">
    <property type="entry name" value="VWFA"/>
    <property type="match status" value="1"/>
</dbReference>
<evidence type="ECO:0000259" key="1">
    <source>
        <dbReference type="PROSITE" id="PS50234"/>
    </source>
</evidence>
<dbReference type="Proteomes" id="UP000238730">
    <property type="component" value="Unassembled WGS sequence"/>
</dbReference>
<organism evidence="2 3">
    <name type="scientific">Photobacterium angustum</name>
    <dbReference type="NCBI Taxonomy" id="661"/>
    <lineage>
        <taxon>Bacteria</taxon>
        <taxon>Pseudomonadati</taxon>
        <taxon>Pseudomonadota</taxon>
        <taxon>Gammaproteobacteria</taxon>
        <taxon>Vibrionales</taxon>
        <taxon>Vibrionaceae</taxon>
        <taxon>Photobacterium</taxon>
    </lineage>
</organism>
<proteinExistence type="predicted"/>
<dbReference type="RefSeq" id="WP_105061552.1">
    <property type="nucleotide sequence ID" value="NZ_MSCJ01000003.1"/>
</dbReference>
<evidence type="ECO:0000313" key="3">
    <source>
        <dbReference type="Proteomes" id="UP000238730"/>
    </source>
</evidence>
<dbReference type="InterPro" id="IPR036465">
    <property type="entry name" value="vWFA_dom_sf"/>
</dbReference>
<dbReference type="EMBL" id="MSCJ01000003">
    <property type="protein sequence ID" value="PQJ61666.1"/>
    <property type="molecule type" value="Genomic_DNA"/>
</dbReference>
<dbReference type="Gene3D" id="3.40.50.410">
    <property type="entry name" value="von Willebrand factor, type A domain"/>
    <property type="match status" value="1"/>
</dbReference>
<protein>
    <recommendedName>
        <fullName evidence="1">VWFA domain-containing protein</fullName>
    </recommendedName>
</protein>
<accession>A0A2S7VHJ7</accession>
<reference evidence="2 3" key="1">
    <citation type="submission" date="2016-12" db="EMBL/GenBank/DDBJ databases">
        <title>Diversity of luminous bacteria.</title>
        <authorList>
            <person name="Yoshizawa S."/>
            <person name="Kogure K."/>
        </authorList>
    </citation>
    <scope>NUCLEOTIDE SEQUENCE [LARGE SCALE GENOMIC DNA]</scope>
    <source>
        <strain evidence="2 3">LC1-200</strain>
    </source>
</reference>
<dbReference type="AlphaFoldDB" id="A0A2S7VHJ7"/>
<dbReference type="Pfam" id="PF13519">
    <property type="entry name" value="VWA_2"/>
    <property type="match status" value="1"/>
</dbReference>
<name>A0A2S7VHJ7_PHOAN</name>